<sequence>MEKGEMIEKELSWEALSQQLIKYGPEAPCFGGINAWYEAERNWLMINIKVYINQFDPIYICNNHTRLDQLGSYSDKKKTRYSNFNELALSCLKNEEFIDGFKWSFFNNDSLEMGGFYDGSESEYYTIDCLVD</sequence>
<accession>A0ABU4WMZ1</accession>
<keyword evidence="2" id="KW-1185">Reference proteome</keyword>
<gene>
    <name evidence="1" type="ORF">MOZ64_08820</name>
</gene>
<protein>
    <submittedName>
        <fullName evidence="1">Uncharacterized protein</fullName>
    </submittedName>
</protein>
<comment type="caution">
    <text evidence="1">The sequence shown here is derived from an EMBL/GenBank/DDBJ whole genome shotgun (WGS) entry which is preliminary data.</text>
</comment>
<evidence type="ECO:0000313" key="1">
    <source>
        <dbReference type="EMBL" id="MDX8417934.1"/>
    </source>
</evidence>
<evidence type="ECO:0000313" key="2">
    <source>
        <dbReference type="Proteomes" id="UP001285244"/>
    </source>
</evidence>
<organism evidence="1 2">
    <name type="scientific">Absicoccus intestinalis</name>
    <dbReference type="NCBI Taxonomy" id="2926319"/>
    <lineage>
        <taxon>Bacteria</taxon>
        <taxon>Bacillati</taxon>
        <taxon>Bacillota</taxon>
        <taxon>Erysipelotrichia</taxon>
        <taxon>Erysipelotrichales</taxon>
        <taxon>Erysipelotrichaceae</taxon>
        <taxon>Absicoccus</taxon>
    </lineage>
</organism>
<dbReference type="EMBL" id="JALBUS010000014">
    <property type="protein sequence ID" value="MDX8417934.1"/>
    <property type="molecule type" value="Genomic_DNA"/>
</dbReference>
<dbReference type="Proteomes" id="UP001285244">
    <property type="component" value="Unassembled WGS sequence"/>
</dbReference>
<name>A0ABU4WMZ1_9FIRM</name>
<reference evidence="1 2" key="1">
    <citation type="submission" date="2022-03" db="EMBL/GenBank/DDBJ databases">
        <title>Novel taxa within the pig intestine.</title>
        <authorList>
            <person name="Wylensek D."/>
            <person name="Bishof K."/>
            <person name="Afrizal A."/>
            <person name="Clavel T."/>
        </authorList>
    </citation>
    <scope>NUCLEOTIDE SEQUENCE [LARGE SCALE GENOMIC DNA]</scope>
    <source>
        <strain evidence="1 2">Cla-KB-P134</strain>
    </source>
</reference>
<dbReference type="RefSeq" id="WP_320326200.1">
    <property type="nucleotide sequence ID" value="NZ_JALBUS010000014.1"/>
</dbReference>
<proteinExistence type="predicted"/>